<dbReference type="InterPro" id="IPR036026">
    <property type="entry name" value="Seven-hairpin_glycosidases"/>
</dbReference>
<accession>A0A5B8V2U3</accession>
<protein>
    <recommendedName>
        <fullName evidence="3">Linalool dehydratase/isomerase domain-containing protein</fullName>
    </recommendedName>
</protein>
<keyword evidence="2" id="KW-1185">Reference proteome</keyword>
<dbReference type="GO" id="GO:0016020">
    <property type="term" value="C:membrane"/>
    <property type="evidence" value="ECO:0007669"/>
    <property type="project" value="InterPro"/>
</dbReference>
<evidence type="ECO:0000313" key="1">
    <source>
        <dbReference type="EMBL" id="QEC65011.1"/>
    </source>
</evidence>
<name>A0A5B8V2U3_9SPHI</name>
<dbReference type="GO" id="GO:0005509">
    <property type="term" value="F:calcium ion binding"/>
    <property type="evidence" value="ECO:0007669"/>
    <property type="project" value="InterPro"/>
</dbReference>
<sequence>MTRKFIFITLALSFVIGHLFAQQGEMLIYHPIKTDKAGNIVPWYNDDPAIAFDHNLHTIWNFWFNMRRDMNGLPYYMNHQVWNANFDDPRGIGGDQLMMAMSSWRLLYAYTGDENVKENMSFLAGYYLTHGLSPANCKWPNIPFPYNTLIYSGIYDGDMRNGKDVAQLDKAGSLGLELVHLYKIKGDPIFLDAAIKIANTLAPNVKAGNNEHSPLPFKVNVFTGKTVLLNTTGKLEGNSKDTACYTSNLTPTVQLFWDLMELKKGKVALYKIAADKIIKWIRRYPAKTNKWGPFFEDVGIWSETQINAMTCARFMMEHPQYFPEWKGDVKNIINWVHKNFGDDRWKKYGVIVTKEQTVYPVPGNSHCSRQAADELLYTSLSGDTTFYKNALLELNWATYAVDVDGKNCFPFDEPWLTDGYGDYVRHYLRAMATYPSLAPAQDHILSSTSVIQQVDYKGFFKKFIYLNFNADTNKVRLFYRAFDNDGTEEIRMNARPGAVLLNDKPISETATGEGYSWQALEKGGVLWVRRKNGDKVIIME</sequence>
<dbReference type="GO" id="GO:0004571">
    <property type="term" value="F:mannosyl-oligosaccharide 1,2-alpha-mannosidase activity"/>
    <property type="evidence" value="ECO:0007669"/>
    <property type="project" value="InterPro"/>
</dbReference>
<evidence type="ECO:0000313" key="2">
    <source>
        <dbReference type="Proteomes" id="UP000321479"/>
    </source>
</evidence>
<gene>
    <name evidence="1" type="ORF">FRZ54_21365</name>
</gene>
<dbReference type="AlphaFoldDB" id="A0A5B8V2U3"/>
<dbReference type="Proteomes" id="UP000321479">
    <property type="component" value="Chromosome"/>
</dbReference>
<organism evidence="1 2">
    <name type="scientific">Mucilaginibacter ginsenosidivorans</name>
    <dbReference type="NCBI Taxonomy" id="398053"/>
    <lineage>
        <taxon>Bacteria</taxon>
        <taxon>Pseudomonadati</taxon>
        <taxon>Bacteroidota</taxon>
        <taxon>Sphingobacteriia</taxon>
        <taxon>Sphingobacteriales</taxon>
        <taxon>Sphingobacteriaceae</taxon>
        <taxon>Mucilaginibacter</taxon>
    </lineage>
</organism>
<evidence type="ECO:0008006" key="3">
    <source>
        <dbReference type="Google" id="ProtNLM"/>
    </source>
</evidence>
<dbReference type="KEGG" id="mgin:FRZ54_21365"/>
<dbReference type="SUPFAM" id="SSF48225">
    <property type="entry name" value="Seven-hairpin glycosidases"/>
    <property type="match status" value="1"/>
</dbReference>
<dbReference type="OrthoDB" id="5166346at2"/>
<proteinExistence type="predicted"/>
<reference evidence="1 2" key="1">
    <citation type="journal article" date="2017" name="Curr. Microbiol.">
        <title>Mucilaginibacter ginsenosidivorans sp. nov., Isolated from Soil of Ginseng Field.</title>
        <authorList>
            <person name="Kim M.M."/>
            <person name="Siddiqi M.Z."/>
            <person name="Im W.T."/>
        </authorList>
    </citation>
    <scope>NUCLEOTIDE SEQUENCE [LARGE SCALE GENOMIC DNA]</scope>
    <source>
        <strain evidence="1 2">Gsoil 3017</strain>
    </source>
</reference>
<dbReference type="EMBL" id="CP042436">
    <property type="protein sequence ID" value="QEC65011.1"/>
    <property type="molecule type" value="Genomic_DNA"/>
</dbReference>
<dbReference type="RefSeq" id="WP_147033844.1">
    <property type="nucleotide sequence ID" value="NZ_CP042436.1"/>
</dbReference>